<keyword evidence="11 13" id="KW-0503">Monooxygenase</keyword>
<comment type="cofactor">
    <cofactor evidence="1">
        <name>heme</name>
        <dbReference type="ChEBI" id="CHEBI:30413"/>
    </cofactor>
</comment>
<evidence type="ECO:0000256" key="2">
    <source>
        <dbReference type="ARBA" id="ARBA00004370"/>
    </source>
</evidence>
<dbReference type="PANTHER" id="PTHR24305">
    <property type="entry name" value="CYTOCHROME P450"/>
    <property type="match status" value="1"/>
</dbReference>
<evidence type="ECO:0000256" key="10">
    <source>
        <dbReference type="ARBA" id="ARBA00023004"/>
    </source>
</evidence>
<keyword evidence="6" id="KW-0812">Transmembrane</keyword>
<sequence length="525" mass="59529">MNGPLLFLQNQVLQLKSLDLTRVLYGALLILVVDRVVAFQRKYRSLGYLPGIRSPLAPVGNPIAAFISTKWWQAGLDVNYVRREKLYRTHETISAVPWLVGSPFIYTSNLNVAKQIIATGQSRSQFGKAPETTTGATLYGPNVLSTEGDEWRKHRRIVSPSFSNSLYRLVWDESLKTYRDMVSGEGWLGQKSVDVPVLQKATFKAPVAEGKMSVQEAMRIVIDNFIFLGFAPGWVKRLPLKSIRTMVQAEEELGRFMEDQVTLRKEEIRGYASGEYYRKDGFSMLVQANESDENPKNRLTDRDLIGNVFVMLFAGHETTANTLAVTLALLAVNPAAQDEVLEQIIDVVGWDRDPTFDDYHNLNKVLAAFFEALRLFPPAYIMLRKATDDHVLDIPNPRGQEGTQPLPVPKGFLAVVDMVGIHRNPRYFDDPEEYKPSRWHTTPNDSELFPAFSFGPRACVGRKFATTEASCFLTMLLRDWKVEPVLAPGESPKEWKERVLVPSLMFTLSVRDVPVRFVRREREGR</sequence>
<dbReference type="Pfam" id="PF00067">
    <property type="entry name" value="p450"/>
    <property type="match status" value="1"/>
</dbReference>
<keyword evidence="5 13" id="KW-0349">Heme</keyword>
<dbReference type="PRINTS" id="PR00385">
    <property type="entry name" value="P450"/>
</dbReference>
<dbReference type="InterPro" id="IPR050121">
    <property type="entry name" value="Cytochrome_P450_monoxygenase"/>
</dbReference>
<dbReference type="Gene3D" id="1.10.630.10">
    <property type="entry name" value="Cytochrome P450"/>
    <property type="match status" value="1"/>
</dbReference>
<evidence type="ECO:0000256" key="13">
    <source>
        <dbReference type="RuleBase" id="RU000461"/>
    </source>
</evidence>
<keyword evidence="8" id="KW-1133">Transmembrane helix</keyword>
<dbReference type="InterPro" id="IPR036396">
    <property type="entry name" value="Cyt_P450_sf"/>
</dbReference>
<dbReference type="PANTHER" id="PTHR24305:SF166">
    <property type="entry name" value="CYTOCHROME P450 12A4, MITOCHONDRIAL-RELATED"/>
    <property type="match status" value="1"/>
</dbReference>
<dbReference type="Proteomes" id="UP001465976">
    <property type="component" value="Unassembled WGS sequence"/>
</dbReference>
<dbReference type="InterPro" id="IPR002401">
    <property type="entry name" value="Cyt_P450_E_grp-I"/>
</dbReference>
<dbReference type="InterPro" id="IPR017972">
    <property type="entry name" value="Cyt_P450_CS"/>
</dbReference>
<comment type="subcellular location">
    <subcellularLocation>
        <location evidence="2">Membrane</location>
    </subcellularLocation>
</comment>
<dbReference type="PROSITE" id="PS00086">
    <property type="entry name" value="CYTOCHROME_P450"/>
    <property type="match status" value="1"/>
</dbReference>
<evidence type="ECO:0000256" key="9">
    <source>
        <dbReference type="ARBA" id="ARBA00023002"/>
    </source>
</evidence>
<keyword evidence="12" id="KW-0472">Membrane</keyword>
<dbReference type="PRINTS" id="PR00463">
    <property type="entry name" value="EP450I"/>
</dbReference>
<evidence type="ECO:0000256" key="3">
    <source>
        <dbReference type="ARBA" id="ARBA00004721"/>
    </source>
</evidence>
<gene>
    <name evidence="14" type="ORF">V5O48_011025</name>
</gene>
<dbReference type="SUPFAM" id="SSF48264">
    <property type="entry name" value="Cytochrome P450"/>
    <property type="match status" value="1"/>
</dbReference>
<evidence type="ECO:0000313" key="15">
    <source>
        <dbReference type="Proteomes" id="UP001465976"/>
    </source>
</evidence>
<evidence type="ECO:0000256" key="5">
    <source>
        <dbReference type="ARBA" id="ARBA00022617"/>
    </source>
</evidence>
<evidence type="ECO:0000256" key="7">
    <source>
        <dbReference type="ARBA" id="ARBA00022723"/>
    </source>
</evidence>
<name>A0ABR3F6R0_9AGAR</name>
<dbReference type="InterPro" id="IPR001128">
    <property type="entry name" value="Cyt_P450"/>
</dbReference>
<accession>A0ABR3F6R0</accession>
<comment type="pathway">
    <text evidence="3">Secondary metabolite biosynthesis; terpenoid biosynthesis.</text>
</comment>
<dbReference type="EMBL" id="JBAHYK010000851">
    <property type="protein sequence ID" value="KAL0570941.1"/>
    <property type="molecule type" value="Genomic_DNA"/>
</dbReference>
<evidence type="ECO:0000256" key="6">
    <source>
        <dbReference type="ARBA" id="ARBA00022692"/>
    </source>
</evidence>
<evidence type="ECO:0000256" key="12">
    <source>
        <dbReference type="ARBA" id="ARBA00023136"/>
    </source>
</evidence>
<keyword evidence="15" id="KW-1185">Reference proteome</keyword>
<proteinExistence type="inferred from homology"/>
<comment type="caution">
    <text evidence="14">The sequence shown here is derived from an EMBL/GenBank/DDBJ whole genome shotgun (WGS) entry which is preliminary data.</text>
</comment>
<evidence type="ECO:0000256" key="1">
    <source>
        <dbReference type="ARBA" id="ARBA00001971"/>
    </source>
</evidence>
<comment type="similarity">
    <text evidence="4 13">Belongs to the cytochrome P450 family.</text>
</comment>
<reference evidence="14 15" key="1">
    <citation type="submission" date="2024-02" db="EMBL/GenBank/DDBJ databases">
        <title>A draft genome for the cacao thread blight pathogen Marasmius crinis-equi.</title>
        <authorList>
            <person name="Cohen S.P."/>
            <person name="Baruah I.K."/>
            <person name="Amoako-Attah I."/>
            <person name="Bukari Y."/>
            <person name="Meinhardt L.W."/>
            <person name="Bailey B.A."/>
        </authorList>
    </citation>
    <scope>NUCLEOTIDE SEQUENCE [LARGE SCALE GENOMIC DNA]</scope>
    <source>
        <strain evidence="14 15">GH-76</strain>
    </source>
</reference>
<keyword evidence="7 13" id="KW-0479">Metal-binding</keyword>
<keyword evidence="10 13" id="KW-0408">Iron</keyword>
<keyword evidence="9 13" id="KW-0560">Oxidoreductase</keyword>
<evidence type="ECO:0008006" key="16">
    <source>
        <dbReference type="Google" id="ProtNLM"/>
    </source>
</evidence>
<evidence type="ECO:0000256" key="11">
    <source>
        <dbReference type="ARBA" id="ARBA00023033"/>
    </source>
</evidence>
<organism evidence="14 15">
    <name type="scientific">Marasmius crinis-equi</name>
    <dbReference type="NCBI Taxonomy" id="585013"/>
    <lineage>
        <taxon>Eukaryota</taxon>
        <taxon>Fungi</taxon>
        <taxon>Dikarya</taxon>
        <taxon>Basidiomycota</taxon>
        <taxon>Agaricomycotina</taxon>
        <taxon>Agaricomycetes</taxon>
        <taxon>Agaricomycetidae</taxon>
        <taxon>Agaricales</taxon>
        <taxon>Marasmiineae</taxon>
        <taxon>Marasmiaceae</taxon>
        <taxon>Marasmius</taxon>
    </lineage>
</organism>
<evidence type="ECO:0000313" key="14">
    <source>
        <dbReference type="EMBL" id="KAL0570941.1"/>
    </source>
</evidence>
<protein>
    <recommendedName>
        <fullName evidence="16">Cytochrome P450</fullName>
    </recommendedName>
</protein>
<evidence type="ECO:0000256" key="4">
    <source>
        <dbReference type="ARBA" id="ARBA00010617"/>
    </source>
</evidence>
<evidence type="ECO:0000256" key="8">
    <source>
        <dbReference type="ARBA" id="ARBA00022989"/>
    </source>
</evidence>